<dbReference type="HOGENOM" id="CLU_470038_0_0_9"/>
<protein>
    <recommendedName>
        <fullName evidence="2">Flagellar hook-length control protein-like C-terminal domain-containing protein</fullName>
    </recommendedName>
</protein>
<dbReference type="Proteomes" id="UP000011765">
    <property type="component" value="Chromosome"/>
</dbReference>
<dbReference type="RefSeq" id="WP_013757142.1">
    <property type="nucleotide sequence ID" value="NC_015499.1"/>
</dbReference>
<name>M1E646_9BACT</name>
<organism evidence="3 4">
    <name type="scientific">Thermodesulfobium narugense DSM 14796</name>
    <dbReference type="NCBI Taxonomy" id="747365"/>
    <lineage>
        <taxon>Bacteria</taxon>
        <taxon>Pseudomonadati</taxon>
        <taxon>Thermodesulfobiota</taxon>
        <taxon>Thermodesulfobiia</taxon>
        <taxon>Thermodesulfobiales</taxon>
        <taxon>Thermodesulfobiaceae</taxon>
        <taxon>Thermodesulfobium</taxon>
    </lineage>
</organism>
<dbReference type="Pfam" id="PF02120">
    <property type="entry name" value="Flg_hook"/>
    <property type="match status" value="1"/>
</dbReference>
<evidence type="ECO:0000313" key="3">
    <source>
        <dbReference type="EMBL" id="AEE15422.1"/>
    </source>
</evidence>
<evidence type="ECO:0000256" key="1">
    <source>
        <dbReference type="SAM" id="MobiDB-lite"/>
    </source>
</evidence>
<evidence type="ECO:0000313" key="4">
    <source>
        <dbReference type="Proteomes" id="UP000011765"/>
    </source>
</evidence>
<proteinExistence type="predicted"/>
<dbReference type="OrthoDB" id="9818064at2"/>
<accession>M1E646</accession>
<sequence length="580" mass="62247">MNSLPLVNLPIVQSGNSVSNQNQSSISQDEAFSSILEQIVSEATQNETNVAQSSQTNVQAPTSKSQLQSGNESSDQSVSGQMQPSVVPISVSNQMPIINLPVQILALQGSNSSQDQISTQSSLKEQTNASINTLTQPNTQILGPLQDVQLVSIQPPNILLTNQSKDLGNLINNDNMPASVPVSESTVINQLLSNVLNSPPVSNSQINSVATNSQSNSNVSSTLQTSNQTPFLLDTQLNIFQAQSAPQSTPVQAANSTLSNQLAQNNIVPNFSYIQTLQTPGSMSQDNSGANAATLNTLSNLSQNLETISNKSSSILQLMPNLQVVINQSNLPNSVTGPLLSSQNLNQEAFIYQNQVAAQNISNNITSQILSNLSIPSSVNSQISAANILSRQIISNFNQTNSLSNSPDSKLTSTNEAILSGLPNVSISNSSNMVMPNQGISYHSISLDAYQKIQNMMQDLRFNSPKDIEFLLEPPDLGKVKLNVSLDKATNSVNMTFFVVDDLAKHAILSNMQDFRQILQSNGFATNNVNVYVNSDQKGQGFSQDFSHVIYPLDNNNNVSLDTALITGIQSLKSGVDIRV</sequence>
<dbReference type="STRING" id="747365.Thena_1816"/>
<dbReference type="Gene3D" id="3.30.750.140">
    <property type="match status" value="1"/>
</dbReference>
<keyword evidence="4" id="KW-1185">Reference proteome</keyword>
<dbReference type="EMBL" id="CP002690">
    <property type="protein sequence ID" value="AEE15422.1"/>
    <property type="molecule type" value="Genomic_DNA"/>
</dbReference>
<evidence type="ECO:0000259" key="2">
    <source>
        <dbReference type="Pfam" id="PF02120"/>
    </source>
</evidence>
<dbReference type="InterPro" id="IPR021136">
    <property type="entry name" value="Flagellar_hook_control-like_C"/>
</dbReference>
<dbReference type="KEGG" id="tnr:Thena_1816"/>
<feature type="region of interest" description="Disordered" evidence="1">
    <location>
        <begin position="47"/>
        <end position="83"/>
    </location>
</feature>
<dbReference type="AlphaFoldDB" id="M1E646"/>
<feature type="domain" description="Flagellar hook-length control protein-like C-terminal" evidence="2">
    <location>
        <begin position="464"/>
        <end position="539"/>
    </location>
</feature>
<gene>
    <name evidence="3" type="ORF">Thena_1816</name>
</gene>
<reference evidence="3 4" key="1">
    <citation type="submission" date="2011-04" db="EMBL/GenBank/DDBJ databases">
        <title>The complete genome of Thermodesulfobium narugense DSM 14796.</title>
        <authorList>
            <consortium name="US DOE Joint Genome Institute (JGI-PGF)"/>
            <person name="Lucas S."/>
            <person name="Han J."/>
            <person name="Lapidus A."/>
            <person name="Bruce D."/>
            <person name="Goodwin L."/>
            <person name="Pitluck S."/>
            <person name="Peters L."/>
            <person name="Kyrpides N."/>
            <person name="Mavromatis K."/>
            <person name="Pagani I."/>
            <person name="Ivanova N."/>
            <person name="Ovchinnikova G."/>
            <person name="Zhang X."/>
            <person name="Saunders L."/>
            <person name="Detter J.C."/>
            <person name="Tapia R."/>
            <person name="Han C."/>
            <person name="Land M."/>
            <person name="Hauser L."/>
            <person name="Markowitz V."/>
            <person name="Cheng J.-F."/>
            <person name="Hugenholtz P."/>
            <person name="Woyke T."/>
            <person name="Wu D."/>
            <person name="Spring S."/>
            <person name="Schroeder M."/>
            <person name="Brambilla E."/>
            <person name="Klenk H.-P."/>
            <person name="Eisen J.A."/>
        </authorList>
    </citation>
    <scope>NUCLEOTIDE SEQUENCE [LARGE SCALE GENOMIC DNA]</scope>
    <source>
        <strain evidence="3 4">DSM 14796</strain>
    </source>
</reference>
<dbReference type="InterPro" id="IPR038610">
    <property type="entry name" value="FliK-like_C_sf"/>
</dbReference>